<gene>
    <name evidence="2" type="primary">LOC102985647</name>
</gene>
<reference evidence="2" key="1">
    <citation type="submission" date="2025-08" db="UniProtKB">
        <authorList>
            <consortium name="RefSeq"/>
        </authorList>
    </citation>
    <scope>IDENTIFICATION</scope>
    <source>
        <tissue evidence="2">Muscle</tissue>
    </source>
</reference>
<dbReference type="RefSeq" id="XP_054947607.1">
    <property type="nucleotide sequence ID" value="XM_055091632.1"/>
</dbReference>
<dbReference type="Gene3D" id="1.20.5.220">
    <property type="match status" value="1"/>
</dbReference>
<dbReference type="InterPro" id="IPR029027">
    <property type="entry name" value="Single_a-helix_sf"/>
</dbReference>
<accession>A0A9W2X850</accession>
<dbReference type="GO" id="GO:0006122">
    <property type="term" value="P:mitochondrial electron transport, ubiquinol to cytochrome c"/>
    <property type="evidence" value="ECO:0007669"/>
    <property type="project" value="InterPro"/>
</dbReference>
<dbReference type="GeneID" id="102985647"/>
<dbReference type="PANTHER" id="PTHR15420">
    <property type="entry name" value="UBIQUINOL-CYTOCHROME C REDUCTASE COMPLEX 6.4 KD PROTEIN"/>
    <property type="match status" value="1"/>
</dbReference>
<evidence type="ECO:0000313" key="1">
    <source>
        <dbReference type="Proteomes" id="UP000248484"/>
    </source>
</evidence>
<dbReference type="Pfam" id="PF08997">
    <property type="entry name" value="UCR_6-4kD"/>
    <property type="match status" value="1"/>
</dbReference>
<proteinExistence type="predicted"/>
<organism evidence="1 2">
    <name type="scientific">Physeter macrocephalus</name>
    <name type="common">Sperm whale</name>
    <name type="synonym">Physeter catodon</name>
    <dbReference type="NCBI Taxonomy" id="9755"/>
    <lineage>
        <taxon>Eukaryota</taxon>
        <taxon>Metazoa</taxon>
        <taxon>Chordata</taxon>
        <taxon>Craniata</taxon>
        <taxon>Vertebrata</taxon>
        <taxon>Euteleostomi</taxon>
        <taxon>Mammalia</taxon>
        <taxon>Eutheria</taxon>
        <taxon>Laurasiatheria</taxon>
        <taxon>Artiodactyla</taxon>
        <taxon>Whippomorpha</taxon>
        <taxon>Cetacea</taxon>
        <taxon>Odontoceti</taxon>
        <taxon>Physeteridae</taxon>
        <taxon>Physeter</taxon>
    </lineage>
</organism>
<dbReference type="GO" id="GO:0005743">
    <property type="term" value="C:mitochondrial inner membrane"/>
    <property type="evidence" value="ECO:0007669"/>
    <property type="project" value="TreeGrafter"/>
</dbReference>
<name>A0A9W2X850_PHYMC</name>
<dbReference type="KEGG" id="pcad:102985647"/>
<dbReference type="AlphaFoldDB" id="A0A9W2X850"/>
<protein>
    <submittedName>
        <fullName evidence="2">Cytochrome b-c1 complex subunit 10-like</fullName>
    </submittedName>
</protein>
<dbReference type="InterPro" id="IPR015089">
    <property type="entry name" value="UQCR"/>
</dbReference>
<dbReference type="SUPFAM" id="SSF81518">
    <property type="entry name" value="Subunit XI (6.4 kDa protein) of cytochrome bc1 complex (Ubiquinol-cytochrome c reductase)"/>
    <property type="match status" value="1"/>
</dbReference>
<sequence>MQESPAGPRMLSRFLGPQCRELARSWIPTAGMCGTLGLVWATEWWLILDWVPYINGKCKKDD</sequence>
<dbReference type="PANTHER" id="PTHR15420:SF2">
    <property type="entry name" value="CYTOCHROME B-C1 COMPLEX SUBUNIT 10"/>
    <property type="match status" value="1"/>
</dbReference>
<evidence type="ECO:0000313" key="2">
    <source>
        <dbReference type="RefSeq" id="XP_054947607.1"/>
    </source>
</evidence>
<dbReference type="OrthoDB" id="15743at2759"/>
<dbReference type="Proteomes" id="UP000248484">
    <property type="component" value="Chromosome 2"/>
</dbReference>
<keyword evidence="1" id="KW-1185">Reference proteome</keyword>